<accession>D5MII2</accession>
<feature type="chain" id="PRO_5003074602" evidence="1">
    <location>
        <begin position="34"/>
        <end position="389"/>
    </location>
</feature>
<dbReference type="STRING" id="671143.DAMO_0232"/>
<keyword evidence="1" id="KW-0732">Signal</keyword>
<organism evidence="2 3">
    <name type="scientific">Methylomirabilis oxygeniifera</name>
    <dbReference type="NCBI Taxonomy" id="671143"/>
    <lineage>
        <taxon>Bacteria</taxon>
        <taxon>Candidatus Methylomirabilota</taxon>
        <taxon>Candidatus Methylomirabilia</taxon>
        <taxon>Candidatus Methylomirabilales</taxon>
        <taxon>Candidatus Methylomirabilaceae</taxon>
        <taxon>Candidatus Methylomirabilis</taxon>
    </lineage>
</organism>
<gene>
    <name evidence="2" type="ORF">DAMO_0232</name>
</gene>
<evidence type="ECO:0000313" key="3">
    <source>
        <dbReference type="Proteomes" id="UP000006898"/>
    </source>
</evidence>
<feature type="signal peptide" evidence="1">
    <location>
        <begin position="1"/>
        <end position="33"/>
    </location>
</feature>
<name>D5MII2_METO1</name>
<evidence type="ECO:0000313" key="2">
    <source>
        <dbReference type="EMBL" id="CBE67332.1"/>
    </source>
</evidence>
<dbReference type="HOGENOM" id="CLU_773654_0_0_0"/>
<dbReference type="InterPro" id="IPR006311">
    <property type="entry name" value="TAT_signal"/>
</dbReference>
<reference evidence="2 3" key="1">
    <citation type="journal article" date="2010" name="Nature">
        <title>Nitrite-driven anaerobic methane oxidation by oxygenic bacteria.</title>
        <authorList>
            <person name="Ettwig K.F."/>
            <person name="Butler M.K."/>
            <person name="Le Paslier D."/>
            <person name="Pelletier E."/>
            <person name="Mangenot S."/>
            <person name="Kuypers M.M.M."/>
            <person name="Schreiber F."/>
            <person name="Dutilh B.E."/>
            <person name="Zedelius J."/>
            <person name="de Beer D."/>
            <person name="Gloerich J."/>
            <person name="Wessels H.J.C.T."/>
            <person name="van Allen T."/>
            <person name="Luesken F."/>
            <person name="Wu M."/>
            <person name="van de Pas-Schoonen K.T."/>
            <person name="Op den Camp H.J.M."/>
            <person name="Janssen-Megens E.M."/>
            <person name="Francoijs K-J."/>
            <person name="Stunnenberg H."/>
            <person name="Weissenbach J."/>
            <person name="Jetten M.S.M."/>
            <person name="Strous M."/>
        </authorList>
    </citation>
    <scope>NUCLEOTIDE SEQUENCE [LARGE SCALE GENOMIC DNA]</scope>
</reference>
<proteinExistence type="predicted"/>
<dbReference type="AlphaFoldDB" id="D5MII2"/>
<dbReference type="KEGG" id="mox:DAMO_0232"/>
<evidence type="ECO:0000256" key="1">
    <source>
        <dbReference type="SAM" id="SignalP"/>
    </source>
</evidence>
<protein>
    <submittedName>
        <fullName evidence="2">Uncharacterized protein</fullName>
    </submittedName>
</protein>
<dbReference type="PROSITE" id="PS51318">
    <property type="entry name" value="TAT"/>
    <property type="match status" value="1"/>
</dbReference>
<sequence length="389" mass="42878">MGCCIHLTRRQFLSAAMTLAAIAPSWLPRPAEAAPTPVPVPKTLGRTDALLKEIITTYASVEDDPWVLMHGVRALGSSFSVKGERAVDFLCARFLTPQAVNGKSYPQMSLDNQGHTNTFLKTLIEAGIGLDHRFALEGRRYTVGDIAEGAKALFAFDPKTANPDDLAWTLIALSRIIPPDKDTWTNAAGQRIRFSDVVRFAFDTLDETTAQFRQAKAKGVMPDANDKVVNFTCGGTHLVYGLTTCVGNGYRDHGFPQRLKTHLDLMAWRLEADDRLIDRFYRNAAPPPGNPSGWQAVHALHHNDAKIKFYGHTFEILSYAVQHKLFKPTSTQSQAIERAGTRLAGAATGIKGVDLFEVRKASRRLFHLLIGDSCHAYHGIRMTPGLNQA</sequence>
<dbReference type="EMBL" id="FP565575">
    <property type="protein sequence ID" value="CBE67332.1"/>
    <property type="molecule type" value="Genomic_DNA"/>
</dbReference>
<dbReference type="eggNOG" id="ENOG5033MXX">
    <property type="taxonomic scope" value="Bacteria"/>
</dbReference>
<dbReference type="Proteomes" id="UP000006898">
    <property type="component" value="Chromosome"/>
</dbReference>